<organism evidence="1 2">
    <name type="scientific">Plakobranchus ocellatus</name>
    <dbReference type="NCBI Taxonomy" id="259542"/>
    <lineage>
        <taxon>Eukaryota</taxon>
        <taxon>Metazoa</taxon>
        <taxon>Spiralia</taxon>
        <taxon>Lophotrochozoa</taxon>
        <taxon>Mollusca</taxon>
        <taxon>Gastropoda</taxon>
        <taxon>Heterobranchia</taxon>
        <taxon>Euthyneura</taxon>
        <taxon>Panpulmonata</taxon>
        <taxon>Sacoglossa</taxon>
        <taxon>Placobranchoidea</taxon>
        <taxon>Plakobranchidae</taxon>
        <taxon>Plakobranchus</taxon>
    </lineage>
</organism>
<protein>
    <submittedName>
        <fullName evidence="1">Uncharacterized protein</fullName>
    </submittedName>
</protein>
<comment type="caution">
    <text evidence="1">The sequence shown here is derived from an EMBL/GenBank/DDBJ whole genome shotgun (WGS) entry which is preliminary data.</text>
</comment>
<sequence>MIKKLSQWVRQRRRSSTTSVGPGIHTHWVTLTVHRRRQHSTTAPQGKESAMVLIELLKRLNTTLKNLKENKGREAMLAAAVSEPENYCLVCLKLPDFFTQFELLQSWDVGLLEGARFLSTSVYTTYRA</sequence>
<dbReference type="EMBL" id="BLXT01005284">
    <property type="protein sequence ID" value="GFO21770.1"/>
    <property type="molecule type" value="Genomic_DNA"/>
</dbReference>
<gene>
    <name evidence="1" type="ORF">PoB_004827500</name>
</gene>
<reference evidence="1 2" key="1">
    <citation type="journal article" date="2021" name="Elife">
        <title>Chloroplast acquisition without the gene transfer in kleptoplastic sea slugs, Plakobranchus ocellatus.</title>
        <authorList>
            <person name="Maeda T."/>
            <person name="Takahashi S."/>
            <person name="Yoshida T."/>
            <person name="Shimamura S."/>
            <person name="Takaki Y."/>
            <person name="Nagai Y."/>
            <person name="Toyoda A."/>
            <person name="Suzuki Y."/>
            <person name="Arimoto A."/>
            <person name="Ishii H."/>
            <person name="Satoh N."/>
            <person name="Nishiyama T."/>
            <person name="Hasebe M."/>
            <person name="Maruyama T."/>
            <person name="Minagawa J."/>
            <person name="Obokata J."/>
            <person name="Shigenobu S."/>
        </authorList>
    </citation>
    <scope>NUCLEOTIDE SEQUENCE [LARGE SCALE GENOMIC DNA]</scope>
</reference>
<name>A0AAV4BR73_9GAST</name>
<accession>A0AAV4BR73</accession>
<evidence type="ECO:0000313" key="1">
    <source>
        <dbReference type="EMBL" id="GFO21770.1"/>
    </source>
</evidence>
<keyword evidence="2" id="KW-1185">Reference proteome</keyword>
<dbReference type="Proteomes" id="UP000735302">
    <property type="component" value="Unassembled WGS sequence"/>
</dbReference>
<proteinExistence type="predicted"/>
<dbReference type="AlphaFoldDB" id="A0AAV4BR73"/>
<evidence type="ECO:0000313" key="2">
    <source>
        <dbReference type="Proteomes" id="UP000735302"/>
    </source>
</evidence>